<dbReference type="InterPro" id="IPR055225">
    <property type="entry name" value="DNAJC11-like_beta-barrel"/>
</dbReference>
<dbReference type="PANTHER" id="PTHR44157">
    <property type="entry name" value="DNAJ HOMOLOG SUBFAMILY C MEMBER 11"/>
    <property type="match status" value="1"/>
</dbReference>
<evidence type="ECO:0000256" key="1">
    <source>
        <dbReference type="ARBA" id="ARBA00023186"/>
    </source>
</evidence>
<dbReference type="InterPro" id="IPR024586">
    <property type="entry name" value="DnaJ-like_C11_C"/>
</dbReference>
<gene>
    <name evidence="5" type="ORF">NQ317_003154</name>
</gene>
<evidence type="ECO:0000259" key="3">
    <source>
        <dbReference type="Pfam" id="PF11875"/>
    </source>
</evidence>
<name>A0ABQ9K0F0_9CUCU</name>
<dbReference type="Pfam" id="PF22774">
    <property type="entry name" value="DNAJC11_beta-barrel"/>
    <property type="match status" value="1"/>
</dbReference>
<evidence type="ECO:0000259" key="4">
    <source>
        <dbReference type="Pfam" id="PF22774"/>
    </source>
</evidence>
<dbReference type="EMBL" id="JAPWTJ010000079">
    <property type="protein sequence ID" value="KAJ8983349.1"/>
    <property type="molecule type" value="Genomic_DNA"/>
</dbReference>
<proteinExistence type="predicted"/>
<organism evidence="5 6">
    <name type="scientific">Molorchus minor</name>
    <dbReference type="NCBI Taxonomy" id="1323400"/>
    <lineage>
        <taxon>Eukaryota</taxon>
        <taxon>Metazoa</taxon>
        <taxon>Ecdysozoa</taxon>
        <taxon>Arthropoda</taxon>
        <taxon>Hexapoda</taxon>
        <taxon>Insecta</taxon>
        <taxon>Pterygota</taxon>
        <taxon>Neoptera</taxon>
        <taxon>Endopterygota</taxon>
        <taxon>Coleoptera</taxon>
        <taxon>Polyphaga</taxon>
        <taxon>Cucujiformia</taxon>
        <taxon>Chrysomeloidea</taxon>
        <taxon>Cerambycidae</taxon>
        <taxon>Lamiinae</taxon>
        <taxon>Monochamini</taxon>
        <taxon>Molorchus</taxon>
    </lineage>
</organism>
<evidence type="ECO:0000313" key="6">
    <source>
        <dbReference type="Proteomes" id="UP001162164"/>
    </source>
</evidence>
<feature type="transmembrane region" description="Helical" evidence="2">
    <location>
        <begin position="18"/>
        <end position="38"/>
    </location>
</feature>
<sequence length="204" mass="23253">MEASDLCFLLRSLGIQKIIAIIFSIQVGLPHSFVLLQYTRKMLNQELKLKIAVKAGTFGGLIEYGAEKKISKHSNLAFAVVCGVPSGVKLKIRLTRASQTYSFPIHLCEEIMPAPIFYATVVPLVVYVVVKKGFVEPILRDEKSKKVEKQKQNNYNKLLEKRKEALAAQDLMMATYNRIRDEETRKKGLVIVKAIYREDYCRAW</sequence>
<feature type="domain" description="DnaJ-like protein C11 C-terminal" evidence="3">
    <location>
        <begin position="149"/>
        <end position="198"/>
    </location>
</feature>
<feature type="transmembrane region" description="Helical" evidence="2">
    <location>
        <begin position="112"/>
        <end position="130"/>
    </location>
</feature>
<protein>
    <submittedName>
        <fullName evidence="5">Uncharacterized protein</fullName>
    </submittedName>
</protein>
<evidence type="ECO:0000313" key="5">
    <source>
        <dbReference type="EMBL" id="KAJ8983349.1"/>
    </source>
</evidence>
<dbReference type="Proteomes" id="UP001162164">
    <property type="component" value="Unassembled WGS sequence"/>
</dbReference>
<dbReference type="Pfam" id="PF11875">
    <property type="entry name" value="DnaJ-like_C11_C"/>
    <property type="match status" value="1"/>
</dbReference>
<keyword evidence="6" id="KW-1185">Reference proteome</keyword>
<dbReference type="PANTHER" id="PTHR44157:SF1">
    <property type="entry name" value="DNAJ HOMOLOG SUBFAMILY C MEMBER 11"/>
    <property type="match status" value="1"/>
</dbReference>
<evidence type="ECO:0000256" key="2">
    <source>
        <dbReference type="SAM" id="Phobius"/>
    </source>
</evidence>
<keyword evidence="2" id="KW-0472">Membrane</keyword>
<feature type="domain" description="DNAJC11-like beta-barrel" evidence="4">
    <location>
        <begin position="23"/>
        <end position="101"/>
    </location>
</feature>
<comment type="caution">
    <text evidence="5">The sequence shown here is derived from an EMBL/GenBank/DDBJ whole genome shotgun (WGS) entry which is preliminary data.</text>
</comment>
<accession>A0ABQ9K0F0</accession>
<keyword evidence="2" id="KW-1133">Transmembrane helix</keyword>
<keyword evidence="1" id="KW-0143">Chaperone</keyword>
<dbReference type="InterPro" id="IPR052243">
    <property type="entry name" value="Mito_inner_membrane_organizer"/>
</dbReference>
<keyword evidence="2" id="KW-0812">Transmembrane</keyword>
<reference evidence="5" key="1">
    <citation type="journal article" date="2023" name="Insect Mol. Biol.">
        <title>Genome sequencing provides insights into the evolution of gene families encoding plant cell wall-degrading enzymes in longhorned beetles.</title>
        <authorList>
            <person name="Shin N.R."/>
            <person name="Okamura Y."/>
            <person name="Kirsch R."/>
            <person name="Pauchet Y."/>
        </authorList>
    </citation>
    <scope>NUCLEOTIDE SEQUENCE</scope>
    <source>
        <strain evidence="5">MMC_N1</strain>
    </source>
</reference>